<protein>
    <submittedName>
        <fullName evidence="2">Peptidoglycan binding domain protein</fullName>
    </submittedName>
</protein>
<dbReference type="AlphaFoldDB" id="A0A3B0Z553"/>
<evidence type="ECO:0000259" key="1">
    <source>
        <dbReference type="Pfam" id="PF09994"/>
    </source>
</evidence>
<dbReference type="EMBL" id="UOFM01000484">
    <property type="protein sequence ID" value="VAW82682.1"/>
    <property type="molecule type" value="Genomic_DNA"/>
</dbReference>
<dbReference type="PANTHER" id="PTHR33840">
    <property type="match status" value="1"/>
</dbReference>
<sequence length="346" mass="39334">MKKRIVICADGTWNRPEKDLNKDSPTNVLKLARAIKPIGTDKVPQQVFYDWGIGSYYAKVSGGVTGKGINKNIMDDYRYIVQNYAPGDELFFFGFSRGAYTVRALCGMINNIGILKRPDARLIEQAFSHYKKSGKAYHPDGEKSVEFRKTHSHPKREIAFVGAWDTVGALGIPFSFLGLLDPRDEFYDNKMGPIIKVARHAMAIDELRSDFEPTVWEPRPGVDLKQVWFAGVHSDIGGSYTPDKDGGLAADYALDWMMREARKVSLTFEPHLGKGLNPKPDATLHQSRKFIYRSKKPYYRPIDHGKGEILMHKSVKERWELDGKYRPKNLKAYFKANNDVWPKLSG</sequence>
<reference evidence="2" key="1">
    <citation type="submission" date="2018-06" db="EMBL/GenBank/DDBJ databases">
        <authorList>
            <person name="Zhirakovskaya E."/>
        </authorList>
    </citation>
    <scope>NUCLEOTIDE SEQUENCE</scope>
</reference>
<organism evidence="2">
    <name type="scientific">hydrothermal vent metagenome</name>
    <dbReference type="NCBI Taxonomy" id="652676"/>
    <lineage>
        <taxon>unclassified sequences</taxon>
        <taxon>metagenomes</taxon>
        <taxon>ecological metagenomes</taxon>
    </lineage>
</organism>
<dbReference type="PANTHER" id="PTHR33840:SF1">
    <property type="entry name" value="TLE1 PHOSPHOLIPASE DOMAIN-CONTAINING PROTEIN"/>
    <property type="match status" value="1"/>
</dbReference>
<evidence type="ECO:0000313" key="2">
    <source>
        <dbReference type="EMBL" id="VAW82682.1"/>
    </source>
</evidence>
<dbReference type="InterPro" id="IPR018712">
    <property type="entry name" value="Tle1-like_cat"/>
</dbReference>
<gene>
    <name evidence="2" type="ORF">MNBD_GAMMA14-1978</name>
</gene>
<feature type="domain" description="T6SS Phospholipase effector Tle1-like catalytic" evidence="1">
    <location>
        <begin position="3"/>
        <end position="260"/>
    </location>
</feature>
<proteinExistence type="predicted"/>
<accession>A0A3B0Z553</accession>
<dbReference type="Pfam" id="PF09994">
    <property type="entry name" value="T6SS_Tle1-like_cat"/>
    <property type="match status" value="1"/>
</dbReference>
<name>A0A3B0Z553_9ZZZZ</name>